<dbReference type="Proteomes" id="UP001152531">
    <property type="component" value="Unassembled WGS sequence"/>
</dbReference>
<reference evidence="1" key="1">
    <citation type="submission" date="2022-06" db="EMBL/GenBank/DDBJ databases">
        <authorList>
            <person name="Legras J.-L."/>
            <person name="Devillers H."/>
            <person name="Grondin C."/>
        </authorList>
    </citation>
    <scope>NUCLEOTIDE SEQUENCE</scope>
    <source>
        <strain evidence="1">CLIB 1444</strain>
    </source>
</reference>
<proteinExistence type="predicted"/>
<organism evidence="1 2">
    <name type="scientific">[Candida] jaroonii</name>
    <dbReference type="NCBI Taxonomy" id="467808"/>
    <lineage>
        <taxon>Eukaryota</taxon>
        <taxon>Fungi</taxon>
        <taxon>Dikarya</taxon>
        <taxon>Ascomycota</taxon>
        <taxon>Saccharomycotina</taxon>
        <taxon>Pichiomycetes</taxon>
        <taxon>Debaryomycetaceae</taxon>
        <taxon>Yamadazyma</taxon>
    </lineage>
</organism>
<name>A0ACA9YER0_9ASCO</name>
<dbReference type="EMBL" id="CALSDN010000013">
    <property type="protein sequence ID" value="CAH6723153.1"/>
    <property type="molecule type" value="Genomic_DNA"/>
</dbReference>
<accession>A0ACA9YER0</accession>
<evidence type="ECO:0000313" key="2">
    <source>
        <dbReference type="Proteomes" id="UP001152531"/>
    </source>
</evidence>
<keyword evidence="2" id="KW-1185">Reference proteome</keyword>
<protein>
    <submittedName>
        <fullName evidence="1">Ras modification protein Erf4p</fullName>
    </submittedName>
</protein>
<gene>
    <name evidence="1" type="ORF">CLIB1444_13S01530</name>
</gene>
<comment type="caution">
    <text evidence="1">The sequence shown here is derived from an EMBL/GenBank/DDBJ whole genome shotgun (WGS) entry which is preliminary data.</text>
</comment>
<evidence type="ECO:0000313" key="1">
    <source>
        <dbReference type="EMBL" id="CAH6723153.1"/>
    </source>
</evidence>
<sequence>MNNPDVKYEVNDNKLKFFNYHEYLTKDYKPLEPTDVEKSVVITHFMNNHVSKDSLAFKTTRIIRIPRTFETQYPDLVPQFSTIIPGEEPAAIQTPDQTNFQPVGECNDQKYGDTSMTPLLNYIDRESLKSIIETVNQYLVRAYHPSGINAFESMIDIFTGTLYTKILTIFTDTYSKRQLKSMNAYINTVNEDSTVKFYSPVTTGFTSVRNQVG</sequence>